<gene>
    <name evidence="2" type="ORF">SAMN05444004_11415</name>
</gene>
<name>A0A1H3SWZ4_9RHOB</name>
<keyword evidence="3" id="KW-1185">Reference proteome</keyword>
<evidence type="ECO:0000313" key="2">
    <source>
        <dbReference type="EMBL" id="SDZ42290.1"/>
    </source>
</evidence>
<evidence type="ECO:0000256" key="1">
    <source>
        <dbReference type="SAM" id="SignalP"/>
    </source>
</evidence>
<sequence>MIRALALIVCIAAPAAAQSYGVPPALVPCTDRHLDPARYRADLEAQGWRLVPAMNRAAQLTLLNDTFLALVAGNDGPRADRLERGRKLWARMGETQLLFTASDGAQALMVSGGFTPDGAAQLRCWMAFADGTRMDDVYAQLLTDANGTPEPGETQVITLTQTPEAGDETLSFYLTRPTPGMDTPATHAGIATLLTLSPEIAQ</sequence>
<feature type="signal peptide" evidence="1">
    <location>
        <begin position="1"/>
        <end position="19"/>
    </location>
</feature>
<dbReference type="STRING" id="1244108.SAMN05444004_11415"/>
<accession>A0A1H3SWZ4</accession>
<dbReference type="RefSeq" id="WP_092646970.1">
    <property type="nucleotide sequence ID" value="NZ_FNPX01000014.1"/>
</dbReference>
<dbReference type="OrthoDB" id="5242130at2"/>
<organism evidence="2 3">
    <name type="scientific">Jannaschia faecimaris</name>
    <dbReference type="NCBI Taxonomy" id="1244108"/>
    <lineage>
        <taxon>Bacteria</taxon>
        <taxon>Pseudomonadati</taxon>
        <taxon>Pseudomonadota</taxon>
        <taxon>Alphaproteobacteria</taxon>
        <taxon>Rhodobacterales</taxon>
        <taxon>Roseobacteraceae</taxon>
        <taxon>Jannaschia</taxon>
    </lineage>
</organism>
<dbReference type="Proteomes" id="UP000198914">
    <property type="component" value="Unassembled WGS sequence"/>
</dbReference>
<keyword evidence="1" id="KW-0732">Signal</keyword>
<evidence type="ECO:0000313" key="3">
    <source>
        <dbReference type="Proteomes" id="UP000198914"/>
    </source>
</evidence>
<dbReference type="EMBL" id="FNPX01000014">
    <property type="protein sequence ID" value="SDZ42290.1"/>
    <property type="molecule type" value="Genomic_DNA"/>
</dbReference>
<reference evidence="3" key="1">
    <citation type="submission" date="2016-10" db="EMBL/GenBank/DDBJ databases">
        <authorList>
            <person name="Varghese N."/>
            <person name="Submissions S."/>
        </authorList>
    </citation>
    <scope>NUCLEOTIDE SEQUENCE [LARGE SCALE GENOMIC DNA]</scope>
    <source>
        <strain evidence="3">DSM 100420</strain>
    </source>
</reference>
<proteinExistence type="predicted"/>
<dbReference type="AlphaFoldDB" id="A0A1H3SWZ4"/>
<feature type="chain" id="PRO_5011541527" evidence="1">
    <location>
        <begin position="20"/>
        <end position="202"/>
    </location>
</feature>
<protein>
    <submittedName>
        <fullName evidence="2">Uncharacterized protein</fullName>
    </submittedName>
</protein>